<keyword evidence="10" id="KW-1185">Reference proteome</keyword>
<dbReference type="GO" id="GO:0022857">
    <property type="term" value="F:transmembrane transporter activity"/>
    <property type="evidence" value="ECO:0007669"/>
    <property type="project" value="InterPro"/>
</dbReference>
<dbReference type="InterPro" id="IPR050171">
    <property type="entry name" value="MFS_Transporters"/>
</dbReference>
<feature type="domain" description="Major facilitator superfamily (MFS) profile" evidence="8">
    <location>
        <begin position="12"/>
        <end position="386"/>
    </location>
</feature>
<dbReference type="Gene3D" id="1.20.1250.20">
    <property type="entry name" value="MFS general substrate transporter like domains"/>
    <property type="match status" value="1"/>
</dbReference>
<feature type="transmembrane region" description="Helical" evidence="7">
    <location>
        <begin position="166"/>
        <end position="188"/>
    </location>
</feature>
<protein>
    <submittedName>
        <fullName evidence="9">Putative drug resistance transporter</fullName>
    </submittedName>
</protein>
<dbReference type="InterPro" id="IPR011701">
    <property type="entry name" value="MFS"/>
</dbReference>
<keyword evidence="4 7" id="KW-0812">Transmembrane</keyword>
<evidence type="ECO:0000256" key="1">
    <source>
        <dbReference type="ARBA" id="ARBA00004651"/>
    </source>
</evidence>
<dbReference type="InterPro" id="IPR005829">
    <property type="entry name" value="Sugar_transporter_CS"/>
</dbReference>
<name>K6X555_9ACTN</name>
<dbReference type="STRING" id="1108045.GORHZ_247_00570"/>
<feature type="transmembrane region" description="Helical" evidence="7">
    <location>
        <begin position="103"/>
        <end position="125"/>
    </location>
</feature>
<organism evidence="9 10">
    <name type="scientific">Gordonia rhizosphera NBRC 16068</name>
    <dbReference type="NCBI Taxonomy" id="1108045"/>
    <lineage>
        <taxon>Bacteria</taxon>
        <taxon>Bacillati</taxon>
        <taxon>Actinomycetota</taxon>
        <taxon>Actinomycetes</taxon>
        <taxon>Mycobacteriales</taxon>
        <taxon>Gordoniaceae</taxon>
        <taxon>Gordonia</taxon>
    </lineage>
</organism>
<dbReference type="AlphaFoldDB" id="K6X555"/>
<dbReference type="eggNOG" id="COG0477">
    <property type="taxonomic scope" value="Bacteria"/>
</dbReference>
<evidence type="ECO:0000313" key="10">
    <source>
        <dbReference type="Proteomes" id="UP000008363"/>
    </source>
</evidence>
<dbReference type="Proteomes" id="UP000008363">
    <property type="component" value="Unassembled WGS sequence"/>
</dbReference>
<feature type="transmembrane region" description="Helical" evidence="7">
    <location>
        <begin position="132"/>
        <end position="154"/>
    </location>
</feature>
<dbReference type="EMBL" id="BAHC01000247">
    <property type="protein sequence ID" value="GAB93919.1"/>
    <property type="molecule type" value="Genomic_DNA"/>
</dbReference>
<dbReference type="RefSeq" id="WP_006339560.1">
    <property type="nucleotide sequence ID" value="NZ_BAHC01000247.1"/>
</dbReference>
<feature type="transmembrane region" description="Helical" evidence="7">
    <location>
        <begin position="78"/>
        <end position="97"/>
    </location>
</feature>
<keyword evidence="6 7" id="KW-0472">Membrane</keyword>
<dbReference type="PROSITE" id="PS00216">
    <property type="entry name" value="SUGAR_TRANSPORT_1"/>
    <property type="match status" value="1"/>
</dbReference>
<dbReference type="InterPro" id="IPR020846">
    <property type="entry name" value="MFS_dom"/>
</dbReference>
<evidence type="ECO:0000256" key="3">
    <source>
        <dbReference type="ARBA" id="ARBA00022475"/>
    </source>
</evidence>
<feature type="transmembrane region" description="Helical" evidence="7">
    <location>
        <begin position="242"/>
        <end position="263"/>
    </location>
</feature>
<feature type="transmembrane region" description="Helical" evidence="7">
    <location>
        <begin position="335"/>
        <end position="354"/>
    </location>
</feature>
<feature type="transmembrane region" description="Helical" evidence="7">
    <location>
        <begin position="360"/>
        <end position="380"/>
    </location>
</feature>
<feature type="transmembrane region" description="Helical" evidence="7">
    <location>
        <begin position="270"/>
        <end position="290"/>
    </location>
</feature>
<dbReference type="PANTHER" id="PTHR23517">
    <property type="entry name" value="RESISTANCE PROTEIN MDTM, PUTATIVE-RELATED-RELATED"/>
    <property type="match status" value="1"/>
</dbReference>
<evidence type="ECO:0000256" key="7">
    <source>
        <dbReference type="SAM" id="Phobius"/>
    </source>
</evidence>
<dbReference type="PROSITE" id="PS50850">
    <property type="entry name" value="MFS"/>
    <property type="match status" value="1"/>
</dbReference>
<evidence type="ECO:0000256" key="5">
    <source>
        <dbReference type="ARBA" id="ARBA00022989"/>
    </source>
</evidence>
<feature type="transmembrane region" description="Helical" evidence="7">
    <location>
        <begin position="42"/>
        <end position="66"/>
    </location>
</feature>
<accession>K6X555</accession>
<dbReference type="GO" id="GO:0005886">
    <property type="term" value="C:plasma membrane"/>
    <property type="evidence" value="ECO:0007669"/>
    <property type="project" value="UniProtKB-SubCell"/>
</dbReference>
<feature type="transmembrane region" description="Helical" evidence="7">
    <location>
        <begin position="296"/>
        <end position="314"/>
    </location>
</feature>
<keyword evidence="5 7" id="KW-1133">Transmembrane helix</keyword>
<evidence type="ECO:0000313" key="9">
    <source>
        <dbReference type="EMBL" id="GAB93919.1"/>
    </source>
</evidence>
<reference evidence="9 10" key="1">
    <citation type="submission" date="2012-08" db="EMBL/GenBank/DDBJ databases">
        <title>Whole genome shotgun sequence of Gordonia rhizosphera NBRC 16068.</title>
        <authorList>
            <person name="Takarada H."/>
            <person name="Isaki S."/>
            <person name="Hosoyama A."/>
            <person name="Tsuchikane K."/>
            <person name="Katsumata H."/>
            <person name="Baba S."/>
            <person name="Ohji S."/>
            <person name="Yamazaki S."/>
            <person name="Fujita N."/>
        </authorList>
    </citation>
    <scope>NUCLEOTIDE SEQUENCE [LARGE SCALE GENOMIC DNA]</scope>
    <source>
        <strain evidence="9 10">NBRC 16068</strain>
    </source>
</reference>
<dbReference type="SUPFAM" id="SSF103473">
    <property type="entry name" value="MFS general substrate transporter"/>
    <property type="match status" value="1"/>
</dbReference>
<comment type="caution">
    <text evidence="9">The sequence shown here is derived from an EMBL/GenBank/DDBJ whole genome shotgun (WGS) entry which is preliminary data.</text>
</comment>
<gene>
    <name evidence="9" type="ORF">GORHZ_247_00570</name>
</gene>
<comment type="subcellular location">
    <subcellularLocation>
        <location evidence="1">Cell membrane</location>
        <topology evidence="1">Multi-pass membrane protein</topology>
    </subcellularLocation>
</comment>
<evidence type="ECO:0000256" key="4">
    <source>
        <dbReference type="ARBA" id="ARBA00022692"/>
    </source>
</evidence>
<proteinExistence type="predicted"/>
<keyword evidence="2" id="KW-0813">Transport</keyword>
<evidence type="ECO:0000256" key="6">
    <source>
        <dbReference type="ARBA" id="ARBA00023136"/>
    </source>
</evidence>
<sequence length="386" mass="38831">MMSAESTTKRTASVAILTVLFTTGWGANHFASMIPVLKADEGLSSTILDAAFGIYALGLLPGLLGGGTLSDRVGRRPVVLTGAGLAGVGNLTMVFWHDAPGVMIGRLVVGLGAGLTISAGTAWAADLRGRSGAAMAGVLLTAGFAMGPVITGLLAEFVPHRLAAPFAVSGIVSLVVAGAAALLTPGGVPQHHHPPTDIDEPSERSMGAALSWSVPMALWVFSSVTVAVVVMAARVGAGHDGAWIPGVAAALSLGTGVVIQFVVRRRHIGPVAGVVGAALAGVGFLMVGLAGAQPGMAIFVVTAVVLGLAYGLCLRDGLMDVEALTPPAHRGAVTGIFYVACYLGFGLPVLLSTITPTIGLVAPMIVLAAAALAASASRAVRLHRRR</sequence>
<feature type="transmembrane region" description="Helical" evidence="7">
    <location>
        <begin position="209"/>
        <end position="230"/>
    </location>
</feature>
<dbReference type="InterPro" id="IPR036259">
    <property type="entry name" value="MFS_trans_sf"/>
</dbReference>
<dbReference type="Pfam" id="PF07690">
    <property type="entry name" value="MFS_1"/>
    <property type="match status" value="1"/>
</dbReference>
<keyword evidence="3" id="KW-1003">Cell membrane</keyword>
<evidence type="ECO:0000256" key="2">
    <source>
        <dbReference type="ARBA" id="ARBA00022448"/>
    </source>
</evidence>
<evidence type="ECO:0000259" key="8">
    <source>
        <dbReference type="PROSITE" id="PS50850"/>
    </source>
</evidence>